<name>A0A0R3U9B4_MESCO</name>
<dbReference type="AlphaFoldDB" id="A0A0R3U9B4"/>
<accession>A0A0R3U9B4</accession>
<evidence type="ECO:0000313" key="2">
    <source>
        <dbReference type="Proteomes" id="UP000267029"/>
    </source>
</evidence>
<proteinExistence type="predicted"/>
<protein>
    <submittedName>
        <fullName evidence="1">Uncharacterized protein</fullName>
    </submittedName>
</protein>
<reference evidence="1 2" key="1">
    <citation type="submission" date="2018-10" db="EMBL/GenBank/DDBJ databases">
        <authorList>
            <consortium name="Pathogen Informatics"/>
        </authorList>
    </citation>
    <scope>NUCLEOTIDE SEQUENCE [LARGE SCALE GENOMIC DNA]</scope>
</reference>
<evidence type="ECO:0000313" key="1">
    <source>
        <dbReference type="EMBL" id="VDD77509.1"/>
    </source>
</evidence>
<sequence length="116" mass="13206">MLHRKNTVITLHEWLMRSSFENRGTILPAIFNLSGLLERGFAYHMPITNAGWECSHILGGSLPHPFCRHRRHLTHPSSTPTPPSWLECLSLSPSWQTGKSGESSTVRASRMNIWRC</sequence>
<dbReference type="Proteomes" id="UP000267029">
    <property type="component" value="Unassembled WGS sequence"/>
</dbReference>
<organism evidence="1 2">
    <name type="scientific">Mesocestoides corti</name>
    <name type="common">Flatworm</name>
    <dbReference type="NCBI Taxonomy" id="53468"/>
    <lineage>
        <taxon>Eukaryota</taxon>
        <taxon>Metazoa</taxon>
        <taxon>Spiralia</taxon>
        <taxon>Lophotrochozoa</taxon>
        <taxon>Platyhelminthes</taxon>
        <taxon>Cestoda</taxon>
        <taxon>Eucestoda</taxon>
        <taxon>Cyclophyllidea</taxon>
        <taxon>Mesocestoididae</taxon>
        <taxon>Mesocestoides</taxon>
    </lineage>
</organism>
<dbReference type="EMBL" id="UXSR01000825">
    <property type="protein sequence ID" value="VDD77509.1"/>
    <property type="molecule type" value="Genomic_DNA"/>
</dbReference>
<gene>
    <name evidence="1" type="ORF">MCOS_LOCUS3512</name>
</gene>
<keyword evidence="2" id="KW-1185">Reference proteome</keyword>